<dbReference type="OrthoDB" id="823901at2"/>
<feature type="signal peptide" evidence="1">
    <location>
        <begin position="1"/>
        <end position="22"/>
    </location>
</feature>
<evidence type="ECO:0000313" key="3">
    <source>
        <dbReference type="Proteomes" id="UP000239532"/>
    </source>
</evidence>
<keyword evidence="1" id="KW-0732">Signal</keyword>
<dbReference type="EMBL" id="MQUC01000003">
    <property type="protein sequence ID" value="PRP67162.1"/>
    <property type="molecule type" value="Genomic_DNA"/>
</dbReference>
<feature type="chain" id="PRO_5015410958" description="Lipocalin-like domain-containing protein" evidence="1">
    <location>
        <begin position="23"/>
        <end position="159"/>
    </location>
</feature>
<keyword evidence="3" id="KW-1185">Reference proteome</keyword>
<comment type="caution">
    <text evidence="2">The sequence shown here is derived from an EMBL/GenBank/DDBJ whole genome shotgun (WGS) entry which is preliminary data.</text>
</comment>
<sequence>MKAVRVYSILLGLVLLTTAFQCDEDSVFNQDLVGTWEHVTTDGDIERKEFFNFRADGTYIYSVTGIDLGTQEVLGFQKYEEGRWVAINGNKLELYLEVFEISTDGGYTTRENLERTNSGDPVYFYTLNESGQELTLEPDCPPNASCIGPVTYLRIVQEI</sequence>
<dbReference type="Proteomes" id="UP000239532">
    <property type="component" value="Unassembled WGS sequence"/>
</dbReference>
<proteinExistence type="predicted"/>
<protein>
    <recommendedName>
        <fullName evidence="4">Lipocalin-like domain-containing protein</fullName>
    </recommendedName>
</protein>
<name>A0A2S9WUK9_9FLAO</name>
<gene>
    <name evidence="2" type="ORF">BST86_08650</name>
</gene>
<dbReference type="AlphaFoldDB" id="A0A2S9WUK9"/>
<accession>A0A2S9WUK9</accession>
<reference evidence="2 3" key="1">
    <citation type="submission" date="2016-11" db="EMBL/GenBank/DDBJ databases">
        <title>Trade-off between light-utilization and light-protection in marine flavobacteria.</title>
        <authorList>
            <person name="Kumagai Y."/>
        </authorList>
    </citation>
    <scope>NUCLEOTIDE SEQUENCE [LARGE SCALE GENOMIC DNA]</scope>
    <source>
        <strain evidence="2 3">JCM 17109</strain>
    </source>
</reference>
<evidence type="ECO:0008006" key="4">
    <source>
        <dbReference type="Google" id="ProtNLM"/>
    </source>
</evidence>
<organism evidence="2 3">
    <name type="scientific">Nonlabens agnitus</name>
    <dbReference type="NCBI Taxonomy" id="870484"/>
    <lineage>
        <taxon>Bacteria</taxon>
        <taxon>Pseudomonadati</taxon>
        <taxon>Bacteroidota</taxon>
        <taxon>Flavobacteriia</taxon>
        <taxon>Flavobacteriales</taxon>
        <taxon>Flavobacteriaceae</taxon>
        <taxon>Nonlabens</taxon>
    </lineage>
</organism>
<evidence type="ECO:0000313" key="2">
    <source>
        <dbReference type="EMBL" id="PRP67162.1"/>
    </source>
</evidence>
<dbReference type="RefSeq" id="WP_105982929.1">
    <property type="nucleotide sequence ID" value="NZ_MQUC01000003.1"/>
</dbReference>
<evidence type="ECO:0000256" key="1">
    <source>
        <dbReference type="SAM" id="SignalP"/>
    </source>
</evidence>